<proteinExistence type="inferred from homology"/>
<dbReference type="Proteomes" id="UP001597203">
    <property type="component" value="Unassembled WGS sequence"/>
</dbReference>
<dbReference type="EMBL" id="JBHTLS010000009">
    <property type="protein sequence ID" value="MFD1103875.1"/>
    <property type="molecule type" value="Genomic_DNA"/>
</dbReference>
<dbReference type="RefSeq" id="WP_380909028.1">
    <property type="nucleotide sequence ID" value="NZ_JBHTLS010000009.1"/>
</dbReference>
<dbReference type="SUPFAM" id="SSF109709">
    <property type="entry name" value="KorB DNA-binding domain-like"/>
    <property type="match status" value="1"/>
</dbReference>
<dbReference type="InterPro" id="IPR050336">
    <property type="entry name" value="Chromosome_partition/occlusion"/>
</dbReference>
<evidence type="ECO:0000259" key="3">
    <source>
        <dbReference type="SMART" id="SM00470"/>
    </source>
</evidence>
<dbReference type="PANTHER" id="PTHR33375:SF7">
    <property type="entry name" value="CHROMOSOME 2-PARTITIONING PROTEIN PARB-RELATED"/>
    <property type="match status" value="1"/>
</dbReference>
<reference evidence="5" key="1">
    <citation type="journal article" date="2019" name="Int. J. Syst. Evol. Microbiol.">
        <title>The Global Catalogue of Microorganisms (GCM) 10K type strain sequencing project: providing services to taxonomists for standard genome sequencing and annotation.</title>
        <authorList>
            <consortium name="The Broad Institute Genomics Platform"/>
            <consortium name="The Broad Institute Genome Sequencing Center for Infectious Disease"/>
            <person name="Wu L."/>
            <person name="Ma J."/>
        </authorList>
    </citation>
    <scope>NUCLEOTIDE SEQUENCE [LARGE SCALE GENOMIC DNA]</scope>
    <source>
        <strain evidence="5">CCUG 54329</strain>
    </source>
</reference>
<evidence type="ECO:0000313" key="5">
    <source>
        <dbReference type="Proteomes" id="UP001597203"/>
    </source>
</evidence>
<dbReference type="Gene3D" id="1.10.10.2830">
    <property type="match status" value="1"/>
</dbReference>
<gene>
    <name evidence="4" type="ORF">ACFQ24_02955</name>
</gene>
<dbReference type="Pfam" id="PF17762">
    <property type="entry name" value="HTH_ParB"/>
    <property type="match status" value="1"/>
</dbReference>
<dbReference type="PANTHER" id="PTHR33375">
    <property type="entry name" value="CHROMOSOME-PARTITIONING PROTEIN PARB-RELATED"/>
    <property type="match status" value="1"/>
</dbReference>
<name>A0ABW3NXK3_9SPHN</name>
<comment type="caution">
    <text evidence="4">The sequence shown here is derived from an EMBL/GenBank/DDBJ whole genome shotgun (WGS) entry which is preliminary data.</text>
</comment>
<organism evidence="4 5">
    <name type="scientific">Sphingobium olei</name>
    <dbReference type="NCBI Taxonomy" id="420955"/>
    <lineage>
        <taxon>Bacteria</taxon>
        <taxon>Pseudomonadati</taxon>
        <taxon>Pseudomonadota</taxon>
        <taxon>Alphaproteobacteria</taxon>
        <taxon>Sphingomonadales</taxon>
        <taxon>Sphingomonadaceae</taxon>
        <taxon>Sphingobium</taxon>
    </lineage>
</organism>
<feature type="region of interest" description="Disordered" evidence="2">
    <location>
        <begin position="642"/>
        <end position="677"/>
    </location>
</feature>
<dbReference type="SUPFAM" id="SSF110849">
    <property type="entry name" value="ParB/Sulfiredoxin"/>
    <property type="match status" value="1"/>
</dbReference>
<dbReference type="CDD" id="cd16406">
    <property type="entry name" value="ParB_N_like"/>
    <property type="match status" value="1"/>
</dbReference>
<accession>A0ABW3NXK3</accession>
<keyword evidence="5" id="KW-1185">Reference proteome</keyword>
<feature type="compositionally biased region" description="Low complexity" evidence="2">
    <location>
        <begin position="656"/>
        <end position="677"/>
    </location>
</feature>
<evidence type="ECO:0000313" key="4">
    <source>
        <dbReference type="EMBL" id="MFD1103875.1"/>
    </source>
</evidence>
<evidence type="ECO:0000256" key="1">
    <source>
        <dbReference type="ARBA" id="ARBA00006295"/>
    </source>
</evidence>
<dbReference type="InterPro" id="IPR003115">
    <property type="entry name" value="ParB_N"/>
</dbReference>
<comment type="similarity">
    <text evidence="1">Belongs to the ParB family.</text>
</comment>
<dbReference type="NCBIfam" id="TIGR00180">
    <property type="entry name" value="parB_part"/>
    <property type="match status" value="1"/>
</dbReference>
<evidence type="ECO:0000256" key="2">
    <source>
        <dbReference type="SAM" id="MobiDB-lite"/>
    </source>
</evidence>
<dbReference type="SMART" id="SM00470">
    <property type="entry name" value="ParB"/>
    <property type="match status" value="1"/>
</dbReference>
<dbReference type="Gene3D" id="3.90.1530.30">
    <property type="match status" value="1"/>
</dbReference>
<dbReference type="InterPro" id="IPR041468">
    <property type="entry name" value="HTH_ParB/Spo0J"/>
</dbReference>
<protein>
    <submittedName>
        <fullName evidence="4">ParB/RepB/Spo0J family partition protein</fullName>
    </submittedName>
</protein>
<dbReference type="InterPro" id="IPR004437">
    <property type="entry name" value="ParB/RepB/Spo0J"/>
</dbReference>
<dbReference type="Pfam" id="PF02195">
    <property type="entry name" value="ParB_N"/>
    <property type="match status" value="1"/>
</dbReference>
<feature type="domain" description="ParB-like N-terminal" evidence="3">
    <location>
        <begin position="8"/>
        <end position="106"/>
    </location>
</feature>
<dbReference type="InterPro" id="IPR036086">
    <property type="entry name" value="ParB/Sulfiredoxin_sf"/>
</dbReference>
<sequence length="677" mass="73501">MNKTPPIIFVPASKLSIAPTNVRKRTDPDADAELKASIAAKGIIQNLIGVPVARKRGEYRITAGGRRLTQINALIEDGVLGPDYPVAVMVLADKNDATEVSLIENFIRLNMSPAEECRAFQAIIDGEKKTPADVAKHFGLTERFVLGRLRLAGLADTIFDALAAGEITLDVAKAYASISDTVRQAAVFEEMGSGYYSTNLSEIRRRLISGFYRGSDPKARLVGRDAYIAAGGRIDSDLFSDAANENWIDSDIIDRLATEQMEAAAAAVRAQDGFGEVRIICETRIPYMETMALDELEGEPAELTAEEEERQRAIEVELEAIAEQADEDGYSDEEISRIEALEAEHSALNEKPPFISAEQKEKALAYLVIGSDGQPKLHERLFIVPEPEPEVEEAAAESEADDNSAEEVEQELIEDGPSLAPISQKLAEELAIMKTEILRLHVASDPHFALDLGTFFMVDTALGRSYGHPSELRATAPYSRVPGFESDTPAAEGWTDLEAALDRSWTEAGNLVERYDAFCGLDEGARAAWLGWAIARTLHAVPVGGAGADLIDHLGRKLEIEEHVWWRPTARRYFDRVSKGRILAHFGEVGGLELSNRYAASKKHDLAASAEKLFAGQLIVEAEVKDRALNWLPDEMRFGPALSSECESSDQGGGELAAEAAGAPGSEASGEGLPEAA</sequence>